<keyword evidence="5" id="KW-1185">Reference proteome</keyword>
<feature type="domain" description="Response regulatory" evidence="3">
    <location>
        <begin position="10"/>
        <end position="119"/>
    </location>
</feature>
<dbReference type="InterPro" id="IPR050595">
    <property type="entry name" value="Bact_response_regulator"/>
</dbReference>
<feature type="modified residue" description="4-aspartylphosphate" evidence="2">
    <location>
        <position position="60"/>
    </location>
</feature>
<gene>
    <name evidence="4" type="ORF">C7R54_16080</name>
</gene>
<evidence type="ECO:0000256" key="1">
    <source>
        <dbReference type="ARBA" id="ARBA00022553"/>
    </source>
</evidence>
<name>A0A4Q1HLN0_9BURK</name>
<dbReference type="PROSITE" id="PS50110">
    <property type="entry name" value="RESPONSE_REGULATORY"/>
    <property type="match status" value="1"/>
</dbReference>
<organism evidence="4 5">
    <name type="scientific">Achromobacter aloeverae</name>
    <dbReference type="NCBI Taxonomy" id="1750518"/>
    <lineage>
        <taxon>Bacteria</taxon>
        <taxon>Pseudomonadati</taxon>
        <taxon>Pseudomonadota</taxon>
        <taxon>Betaproteobacteria</taxon>
        <taxon>Burkholderiales</taxon>
        <taxon>Alcaligenaceae</taxon>
        <taxon>Achromobacter</taxon>
    </lineage>
</organism>
<evidence type="ECO:0000313" key="5">
    <source>
        <dbReference type="Proteomes" id="UP000290849"/>
    </source>
</evidence>
<protein>
    <submittedName>
        <fullName evidence="4">Response regulator</fullName>
    </submittedName>
</protein>
<proteinExistence type="predicted"/>
<evidence type="ECO:0000313" key="4">
    <source>
        <dbReference type="EMBL" id="RXN88225.1"/>
    </source>
</evidence>
<comment type="caution">
    <text evidence="4">The sequence shown here is derived from an EMBL/GenBank/DDBJ whole genome shotgun (WGS) entry which is preliminary data.</text>
</comment>
<dbReference type="SMART" id="SM00448">
    <property type="entry name" value="REC"/>
    <property type="match status" value="1"/>
</dbReference>
<sequence length="126" mass="13352">MDGAILSARKILVVEDEALVAMLIEDYLTDFGCAVVGPAGSVKQALLLLDAESVDAAVLDMNLGGDPVEPVAAALAEKGIPFFYSTGYGDQGRRTDYPAQVLGKPFNQEQLRTALVRVLTERDGPA</sequence>
<dbReference type="OrthoDB" id="582170at2"/>
<reference evidence="4 5" key="1">
    <citation type="journal article" date="2017" name="Int. J. Syst. Evol. Microbiol.">
        <title>Achromobacter aloeverae sp. nov., isolated from the root of Aloe vera (L.) Burm.f.</title>
        <authorList>
            <person name="Kuncharoen N."/>
            <person name="Muramatsu Y."/>
            <person name="Shibata C."/>
            <person name="Kamakura Y."/>
            <person name="Nakagawa Y."/>
            <person name="Tanasupawat S."/>
        </authorList>
    </citation>
    <scope>NUCLEOTIDE SEQUENCE [LARGE SCALE GENOMIC DNA]</scope>
    <source>
        <strain evidence="4 5">AVA-1</strain>
    </source>
</reference>
<dbReference type="Gene3D" id="3.40.50.2300">
    <property type="match status" value="1"/>
</dbReference>
<dbReference type="Proteomes" id="UP000290849">
    <property type="component" value="Unassembled WGS sequence"/>
</dbReference>
<dbReference type="InterPro" id="IPR011006">
    <property type="entry name" value="CheY-like_superfamily"/>
</dbReference>
<evidence type="ECO:0000259" key="3">
    <source>
        <dbReference type="PROSITE" id="PS50110"/>
    </source>
</evidence>
<keyword evidence="1 2" id="KW-0597">Phosphoprotein</keyword>
<dbReference type="InterPro" id="IPR001789">
    <property type="entry name" value="Sig_transdc_resp-reg_receiver"/>
</dbReference>
<dbReference type="PANTHER" id="PTHR44591:SF24">
    <property type="entry name" value="PROTEIN-GLUTAMATE METHYLESTERASE_PROTEIN-GLUTAMINE GLUTAMINASE 1"/>
    <property type="match status" value="1"/>
</dbReference>
<accession>A0A4Q1HLN0</accession>
<dbReference type="PANTHER" id="PTHR44591">
    <property type="entry name" value="STRESS RESPONSE REGULATOR PROTEIN 1"/>
    <property type="match status" value="1"/>
</dbReference>
<dbReference type="AlphaFoldDB" id="A0A4Q1HLN0"/>
<evidence type="ECO:0000256" key="2">
    <source>
        <dbReference type="PROSITE-ProRule" id="PRU00169"/>
    </source>
</evidence>
<dbReference type="Pfam" id="PF00072">
    <property type="entry name" value="Response_reg"/>
    <property type="match status" value="1"/>
</dbReference>
<dbReference type="EMBL" id="PYAL01000004">
    <property type="protein sequence ID" value="RXN88225.1"/>
    <property type="molecule type" value="Genomic_DNA"/>
</dbReference>
<dbReference type="GO" id="GO:0000160">
    <property type="term" value="P:phosphorelay signal transduction system"/>
    <property type="evidence" value="ECO:0007669"/>
    <property type="project" value="InterPro"/>
</dbReference>
<dbReference type="SUPFAM" id="SSF52172">
    <property type="entry name" value="CheY-like"/>
    <property type="match status" value="1"/>
</dbReference>